<dbReference type="Proteomes" id="UP000260665">
    <property type="component" value="Unassembled WGS sequence"/>
</dbReference>
<accession>A0A3E1RET6</accession>
<gene>
    <name evidence="1" type="ORF">DIC66_08155</name>
</gene>
<dbReference type="OrthoDB" id="5401381at2"/>
<dbReference type="PROSITE" id="PS51257">
    <property type="entry name" value="PROKAR_LIPOPROTEIN"/>
    <property type="match status" value="1"/>
</dbReference>
<organism evidence="1 2">
    <name type="scientific">Rhodoferax lacus</name>
    <dbReference type="NCBI Taxonomy" id="2184758"/>
    <lineage>
        <taxon>Bacteria</taxon>
        <taxon>Pseudomonadati</taxon>
        <taxon>Pseudomonadota</taxon>
        <taxon>Betaproteobacteria</taxon>
        <taxon>Burkholderiales</taxon>
        <taxon>Comamonadaceae</taxon>
        <taxon>Rhodoferax</taxon>
    </lineage>
</organism>
<reference evidence="1 2" key="1">
    <citation type="submission" date="2018-05" db="EMBL/GenBank/DDBJ databases">
        <title>Rhodoferax soyangensis sp.nov., isolated from an oligotrophic freshwater lake.</title>
        <authorList>
            <person name="Park M."/>
        </authorList>
    </citation>
    <scope>NUCLEOTIDE SEQUENCE [LARGE SCALE GENOMIC DNA]</scope>
    <source>
        <strain evidence="1 2">IMCC26218</strain>
    </source>
</reference>
<dbReference type="EMBL" id="QFZK01000004">
    <property type="protein sequence ID" value="RFO97110.1"/>
    <property type="molecule type" value="Genomic_DNA"/>
</dbReference>
<dbReference type="RefSeq" id="WP_117175972.1">
    <property type="nucleotide sequence ID" value="NZ_QFZK01000004.1"/>
</dbReference>
<evidence type="ECO:0000313" key="2">
    <source>
        <dbReference type="Proteomes" id="UP000260665"/>
    </source>
</evidence>
<protein>
    <submittedName>
        <fullName evidence="1">Uncharacterized protein</fullName>
    </submittedName>
</protein>
<sequence length="621" mass="62883">MTLKTSIAIGVAAFLSACGGGGGGTSNTASSTYLSGTAAGGAALVGNVIVTDSKGVSRSAPIAADGKYSIDVSGLTGPFVLKAAGTVGNTSVTYYSAATSADVGGTVNVTPFTDLIVSNIAAQMAVNYFSNPANVANIGSLITPANLAAAESAMQAKLQPVLTAMGLGASVDLLHQTFAADHSGLDAVLDMVKVSNTSGNIATLTNALTQVVIGTNNAAASTLDAAPVDTAAISGINPNAALNLQNVVTRLNALSALFATGLPSLTTLENSGIFDTSSAFIQDGQSFNQFATELSNNQNAKGMKFSNVNISLDATGTSGTIVAVLTSNSANFGGTITLKMRKDPTLGWLAAGNGRMAGTGMQARAQLDHWEVLASANRTAASGSNMLNGIHIYLDPFVYNSNHTSAMAVTAVLTGPGLPAGGILMAQDQKNTWFDVAAYGTTNGFDLIPECGTPTYSSAGTVIASGQCVDVSKALDNSVYTVVFQDSNGNALNGAGDELTLAKQPLNLANLNASMFPTIDTATIDGVPITPALLLPGKAVAISWSMPTGLVSNNMNLWSNNASGASYFKVQQNSLTGATRQTLLALGSVPANSGPATNVGIWLAGNDAYGRRYATSRSVSQ</sequence>
<name>A0A3E1RET6_9BURK</name>
<comment type="caution">
    <text evidence="1">The sequence shown here is derived from an EMBL/GenBank/DDBJ whole genome shotgun (WGS) entry which is preliminary data.</text>
</comment>
<keyword evidence="2" id="KW-1185">Reference proteome</keyword>
<evidence type="ECO:0000313" key="1">
    <source>
        <dbReference type="EMBL" id="RFO97110.1"/>
    </source>
</evidence>
<dbReference type="AlphaFoldDB" id="A0A3E1RET6"/>
<proteinExistence type="predicted"/>